<feature type="region of interest" description="Disordered" evidence="1">
    <location>
        <begin position="50"/>
        <end position="69"/>
    </location>
</feature>
<gene>
    <name evidence="2" type="ORF">Van01_49270</name>
</gene>
<organism evidence="2 3">
    <name type="scientific">Micromonospora andamanensis</name>
    <dbReference type="NCBI Taxonomy" id="1287068"/>
    <lineage>
        <taxon>Bacteria</taxon>
        <taxon>Bacillati</taxon>
        <taxon>Actinomycetota</taxon>
        <taxon>Actinomycetes</taxon>
        <taxon>Micromonosporales</taxon>
        <taxon>Micromonosporaceae</taxon>
        <taxon>Micromonospora</taxon>
    </lineage>
</organism>
<sequence>MRWAFSGERRSVLGSTSRPGISILLRLRVIRIGVPPCGGGKRRGVCRRAGPGTAGAIDEPQVPAVSQER</sequence>
<evidence type="ECO:0000313" key="2">
    <source>
        <dbReference type="EMBL" id="GIJ11713.1"/>
    </source>
</evidence>
<evidence type="ECO:0000313" key="3">
    <source>
        <dbReference type="Proteomes" id="UP000647017"/>
    </source>
</evidence>
<proteinExistence type="predicted"/>
<dbReference type="Proteomes" id="UP000647017">
    <property type="component" value="Unassembled WGS sequence"/>
</dbReference>
<accession>A0ABQ4I1A4</accession>
<comment type="caution">
    <text evidence="2">The sequence shown here is derived from an EMBL/GenBank/DDBJ whole genome shotgun (WGS) entry which is preliminary data.</text>
</comment>
<protein>
    <submittedName>
        <fullName evidence="2">Uncharacterized protein</fullName>
    </submittedName>
</protein>
<reference evidence="2 3" key="1">
    <citation type="submission" date="2021-01" db="EMBL/GenBank/DDBJ databases">
        <title>Whole genome shotgun sequence of Verrucosispora andamanensis NBRC 109075.</title>
        <authorList>
            <person name="Komaki H."/>
            <person name="Tamura T."/>
        </authorList>
    </citation>
    <scope>NUCLEOTIDE SEQUENCE [LARGE SCALE GENOMIC DNA]</scope>
    <source>
        <strain evidence="2 3">NBRC 109075</strain>
    </source>
</reference>
<name>A0ABQ4I1A4_9ACTN</name>
<keyword evidence="3" id="KW-1185">Reference proteome</keyword>
<dbReference type="EMBL" id="BOOZ01000036">
    <property type="protein sequence ID" value="GIJ11713.1"/>
    <property type="molecule type" value="Genomic_DNA"/>
</dbReference>
<evidence type="ECO:0000256" key="1">
    <source>
        <dbReference type="SAM" id="MobiDB-lite"/>
    </source>
</evidence>